<dbReference type="EMBL" id="AYKW01000006">
    <property type="protein sequence ID" value="PIL33955.1"/>
    <property type="molecule type" value="Genomic_DNA"/>
</dbReference>
<feature type="compositionally biased region" description="Polar residues" evidence="1">
    <location>
        <begin position="42"/>
        <end position="60"/>
    </location>
</feature>
<organism evidence="2 3">
    <name type="scientific">Ganoderma sinense ZZ0214-1</name>
    <dbReference type="NCBI Taxonomy" id="1077348"/>
    <lineage>
        <taxon>Eukaryota</taxon>
        <taxon>Fungi</taxon>
        <taxon>Dikarya</taxon>
        <taxon>Basidiomycota</taxon>
        <taxon>Agaricomycotina</taxon>
        <taxon>Agaricomycetes</taxon>
        <taxon>Polyporales</taxon>
        <taxon>Polyporaceae</taxon>
        <taxon>Ganoderma</taxon>
    </lineage>
</organism>
<feature type="compositionally biased region" description="Polar residues" evidence="1">
    <location>
        <begin position="135"/>
        <end position="146"/>
    </location>
</feature>
<reference evidence="2 3" key="1">
    <citation type="journal article" date="2015" name="Sci. Rep.">
        <title>Chromosome-level genome map provides insights into diverse defense mechanisms in the medicinal fungus Ganoderma sinense.</title>
        <authorList>
            <person name="Zhu Y."/>
            <person name="Xu J."/>
            <person name="Sun C."/>
            <person name="Zhou S."/>
            <person name="Xu H."/>
            <person name="Nelson D.R."/>
            <person name="Qian J."/>
            <person name="Song J."/>
            <person name="Luo H."/>
            <person name="Xiang L."/>
            <person name="Li Y."/>
            <person name="Xu Z."/>
            <person name="Ji A."/>
            <person name="Wang L."/>
            <person name="Lu S."/>
            <person name="Hayward A."/>
            <person name="Sun W."/>
            <person name="Li X."/>
            <person name="Schwartz D.C."/>
            <person name="Wang Y."/>
            <person name="Chen S."/>
        </authorList>
    </citation>
    <scope>NUCLEOTIDE SEQUENCE [LARGE SCALE GENOMIC DNA]</scope>
    <source>
        <strain evidence="2 3">ZZ0214-1</strain>
    </source>
</reference>
<protein>
    <submittedName>
        <fullName evidence="2">Uncharacterized protein</fullName>
    </submittedName>
</protein>
<feature type="compositionally biased region" description="Polar residues" evidence="1">
    <location>
        <begin position="71"/>
        <end position="83"/>
    </location>
</feature>
<comment type="caution">
    <text evidence="2">The sequence shown here is derived from an EMBL/GenBank/DDBJ whole genome shotgun (WGS) entry which is preliminary data.</text>
</comment>
<feature type="region of interest" description="Disordered" evidence="1">
    <location>
        <begin position="42"/>
        <end position="83"/>
    </location>
</feature>
<evidence type="ECO:0000313" key="2">
    <source>
        <dbReference type="EMBL" id="PIL33955.1"/>
    </source>
</evidence>
<name>A0A2G8SJK9_9APHY</name>
<gene>
    <name evidence="2" type="ORF">GSI_03663</name>
</gene>
<feature type="region of interest" description="Disordered" evidence="1">
    <location>
        <begin position="123"/>
        <end position="154"/>
    </location>
</feature>
<proteinExistence type="predicted"/>
<dbReference type="Proteomes" id="UP000230002">
    <property type="component" value="Unassembled WGS sequence"/>
</dbReference>
<sequence>MVRDGEGILVLPRSVIREDEIPQVADPPLEELGELVATMTRSSPLWSGSSTRRIQASRMSSRPVGERASASCESSQGGNRPTTSVALAARAGIVTNAQRVHHCADPSPAADSETLQSIVVTGPELEQLDPARSSDCASTKGSSSRGAPQKPRIVDEFKRREAVDMVLLDDFSSIIGLE</sequence>
<keyword evidence="3" id="KW-1185">Reference proteome</keyword>
<dbReference type="STRING" id="1077348.A0A2G8SJK9"/>
<accession>A0A2G8SJK9</accession>
<dbReference type="AlphaFoldDB" id="A0A2G8SJK9"/>
<evidence type="ECO:0000256" key="1">
    <source>
        <dbReference type="SAM" id="MobiDB-lite"/>
    </source>
</evidence>
<evidence type="ECO:0000313" key="3">
    <source>
        <dbReference type="Proteomes" id="UP000230002"/>
    </source>
</evidence>